<feature type="transmembrane region" description="Helical" evidence="1">
    <location>
        <begin position="203"/>
        <end position="227"/>
    </location>
</feature>
<keyword evidence="3" id="KW-1185">Reference proteome</keyword>
<evidence type="ECO:0000313" key="2">
    <source>
        <dbReference type="EMBL" id="RFU95662.1"/>
    </source>
</evidence>
<dbReference type="RefSeq" id="WP_117329609.1">
    <property type="nucleotide sequence ID" value="NZ_QUWK01000003.1"/>
</dbReference>
<feature type="transmembrane region" description="Helical" evidence="1">
    <location>
        <begin position="12"/>
        <end position="31"/>
    </location>
</feature>
<keyword evidence="1" id="KW-0472">Membrane</keyword>
<protein>
    <submittedName>
        <fullName evidence="2">YibE/F family protein</fullName>
    </submittedName>
</protein>
<dbReference type="AlphaFoldDB" id="A0A372MIP9"/>
<dbReference type="Proteomes" id="UP000264002">
    <property type="component" value="Unassembled WGS sequence"/>
</dbReference>
<dbReference type="PANTHER" id="PTHR41771:SF1">
    <property type="entry name" value="MEMBRANE PROTEIN"/>
    <property type="match status" value="1"/>
</dbReference>
<keyword evidence="1" id="KW-0812">Transmembrane</keyword>
<feature type="transmembrane region" description="Helical" evidence="1">
    <location>
        <begin position="253"/>
        <end position="271"/>
    </location>
</feature>
<keyword evidence="1" id="KW-1133">Transmembrane helix</keyword>
<name>A0A372MIP9_9SPIR</name>
<feature type="transmembrane region" description="Helical" evidence="1">
    <location>
        <begin position="126"/>
        <end position="145"/>
    </location>
</feature>
<feature type="transmembrane region" description="Helical" evidence="1">
    <location>
        <begin position="303"/>
        <end position="326"/>
    </location>
</feature>
<dbReference type="PANTHER" id="PTHR41771">
    <property type="entry name" value="MEMBRANE PROTEIN-RELATED"/>
    <property type="match status" value="1"/>
</dbReference>
<evidence type="ECO:0000313" key="3">
    <source>
        <dbReference type="Proteomes" id="UP000264002"/>
    </source>
</evidence>
<evidence type="ECO:0000256" key="1">
    <source>
        <dbReference type="SAM" id="Phobius"/>
    </source>
</evidence>
<dbReference type="InterPro" id="IPR012507">
    <property type="entry name" value="YibE_F"/>
</dbReference>
<feature type="transmembrane region" description="Helical" evidence="1">
    <location>
        <begin position="346"/>
        <end position="371"/>
    </location>
</feature>
<dbReference type="EMBL" id="QUWK01000003">
    <property type="protein sequence ID" value="RFU95662.1"/>
    <property type="molecule type" value="Genomic_DNA"/>
</dbReference>
<feature type="transmembrane region" description="Helical" evidence="1">
    <location>
        <begin position="177"/>
        <end position="196"/>
    </location>
</feature>
<proteinExistence type="predicted"/>
<dbReference type="Pfam" id="PF07907">
    <property type="entry name" value="YibE_F"/>
    <property type="match status" value="1"/>
</dbReference>
<comment type="caution">
    <text evidence="2">The sequence shown here is derived from an EMBL/GenBank/DDBJ whole genome shotgun (WGS) entry which is preliminary data.</text>
</comment>
<accession>A0A372MIP9</accession>
<organism evidence="2 3">
    <name type="scientific">Sphaerochaeta halotolerans</name>
    <dbReference type="NCBI Taxonomy" id="2293840"/>
    <lineage>
        <taxon>Bacteria</taxon>
        <taxon>Pseudomonadati</taxon>
        <taxon>Spirochaetota</taxon>
        <taxon>Spirochaetia</taxon>
        <taxon>Spirochaetales</taxon>
        <taxon>Sphaerochaetaceae</taxon>
        <taxon>Sphaerochaeta</taxon>
    </lineage>
</organism>
<reference evidence="3" key="1">
    <citation type="submission" date="2018-08" db="EMBL/GenBank/DDBJ databases">
        <authorList>
            <person name="Grouzdev D.S."/>
            <person name="Krutkina M.S."/>
        </authorList>
    </citation>
    <scope>NUCLEOTIDE SEQUENCE [LARGE SCALE GENOMIC DNA]</scope>
    <source>
        <strain evidence="3">4-11</strain>
    </source>
</reference>
<reference evidence="2 3" key="2">
    <citation type="submission" date="2018-09" db="EMBL/GenBank/DDBJ databases">
        <title>Genome of Sphaerochaeta halotolerans strain 4-11.</title>
        <authorList>
            <person name="Nazina T.N."/>
            <person name="Sokolova D.S."/>
        </authorList>
    </citation>
    <scope>NUCLEOTIDE SEQUENCE [LARGE SCALE GENOMIC DNA]</scope>
    <source>
        <strain evidence="2 3">4-11</strain>
    </source>
</reference>
<gene>
    <name evidence="2" type="ORF">DYP60_04095</name>
</gene>
<sequence length="393" mass="43291">MKKTIHRYKEWWLLVILLTVVLLLVMIPTGFEREIYVNAVGSKARVVSLDNSNMYQTGVVRMGEQICTIEILTGPHAGKQTEAINLLNGKLEFDSVYEEGDIAWVLVEQDTDKEILFTNMVSHYRFSKELLLLALFAIGLIVFSGRTGIRTIVSFALAFLLIWKVLIPATLKGYEPMLVSLLVGTFLAVSCLLLVAGLTKKAYAAIIGTIICSVLTVLFSMWGTWYLKLHGAVMPWSESLLFAGYEGMQLTKVFQAAIYLSCLGALLDLAIDISSALDEVQYHHPTISRTELIRSGMNIGKSVVGSQTTTLLLAYIGSYLTIMMVYMAQGTPVMSILNSPSVAAEILHTMVGCIALVLVAPITSVTCGYLYTSRNTELKVLVQNHSDASITRK</sequence>
<feature type="transmembrane region" description="Helical" evidence="1">
    <location>
        <begin position="152"/>
        <end position="171"/>
    </location>
</feature>